<feature type="region of interest" description="Disordered" evidence="1">
    <location>
        <begin position="129"/>
        <end position="163"/>
    </location>
</feature>
<proteinExistence type="predicted"/>
<protein>
    <submittedName>
        <fullName evidence="2">Uncharacterized protein</fullName>
    </submittedName>
</protein>
<sequence>MKIIPKQVKRDNTRMSNVPLPILKKKLPTQNIDNQTFLSPMPSRSAALEEQAKVNAIKNEAYNNLEKTKYANFWTAPYANFNGKTAYDLGTNLVKESIYTGTGEAMGALLGSAINKGISKIATKKRFGSKPITEAERAGIPKGERKSPSPYKQIGTATEPKSRKETLTVDSPIFGNFVDNGSQQTVFQNTLDPSKVLKVYTERKFTSAPEIKEFHKQWMKRNRLPLQERINFEGYLQGDNRIYPVYSQNKITPIGDTPMVTWEKQFLPQINSLMHNLGYKGKGTYTNGKLTVGDIDPWNVGYNQSGELRFFDADVYKVGGRIIFRNK</sequence>
<keyword evidence="3" id="KW-1185">Reference proteome</keyword>
<dbReference type="EMBL" id="JACIES010000005">
    <property type="protein sequence ID" value="MBB4026464.1"/>
    <property type="molecule type" value="Genomic_DNA"/>
</dbReference>
<comment type="caution">
    <text evidence="2">The sequence shown here is derived from an EMBL/GenBank/DDBJ whole genome shotgun (WGS) entry which is preliminary data.</text>
</comment>
<organism evidence="2 3">
    <name type="scientific">Butyricimonas faecihominis</name>
    <dbReference type="NCBI Taxonomy" id="1472416"/>
    <lineage>
        <taxon>Bacteria</taxon>
        <taxon>Pseudomonadati</taxon>
        <taxon>Bacteroidota</taxon>
        <taxon>Bacteroidia</taxon>
        <taxon>Bacteroidales</taxon>
        <taxon>Odoribacteraceae</taxon>
        <taxon>Butyricimonas</taxon>
    </lineage>
</organism>
<dbReference type="GeneID" id="93101898"/>
<evidence type="ECO:0000313" key="2">
    <source>
        <dbReference type="EMBL" id="MBB4026464.1"/>
    </source>
</evidence>
<gene>
    <name evidence="2" type="ORF">GGR14_002258</name>
</gene>
<evidence type="ECO:0000256" key="1">
    <source>
        <dbReference type="SAM" id="MobiDB-lite"/>
    </source>
</evidence>
<feature type="compositionally biased region" description="Basic and acidic residues" evidence="1">
    <location>
        <begin position="133"/>
        <end position="147"/>
    </location>
</feature>
<name>A0A7W6MYX3_9BACT</name>
<evidence type="ECO:0000313" key="3">
    <source>
        <dbReference type="Proteomes" id="UP000546007"/>
    </source>
</evidence>
<reference evidence="2 3" key="1">
    <citation type="submission" date="2020-08" db="EMBL/GenBank/DDBJ databases">
        <title>Genomic Encyclopedia of Type Strains, Phase IV (KMG-IV): sequencing the most valuable type-strain genomes for metagenomic binning, comparative biology and taxonomic classification.</title>
        <authorList>
            <person name="Goeker M."/>
        </authorList>
    </citation>
    <scope>NUCLEOTIDE SEQUENCE [LARGE SCALE GENOMIC DNA]</scope>
    <source>
        <strain evidence="2 3">DSM 105721</strain>
    </source>
</reference>
<accession>A0A7W6MYX3</accession>
<dbReference type="RefSeq" id="WP_124318028.1">
    <property type="nucleotide sequence ID" value="NZ_AP028155.1"/>
</dbReference>
<dbReference type="Proteomes" id="UP000546007">
    <property type="component" value="Unassembled WGS sequence"/>
</dbReference>
<dbReference type="AlphaFoldDB" id="A0A7W6MYX3"/>